<proteinExistence type="predicted"/>
<organism evidence="1 2">
    <name type="scientific">Thelephora ganbajun</name>
    <name type="common">Ganba fungus</name>
    <dbReference type="NCBI Taxonomy" id="370292"/>
    <lineage>
        <taxon>Eukaryota</taxon>
        <taxon>Fungi</taxon>
        <taxon>Dikarya</taxon>
        <taxon>Basidiomycota</taxon>
        <taxon>Agaricomycotina</taxon>
        <taxon>Agaricomycetes</taxon>
        <taxon>Thelephorales</taxon>
        <taxon>Thelephoraceae</taxon>
        <taxon>Thelephora</taxon>
    </lineage>
</organism>
<sequence length="370" mass="38778">MRSINAFLCLALLALPVLASEELLPVKRAEGEVLKDSYVVLLNDGPGVESMDTIAQEIPSSNITDRWSIVNGFAATLTEEDLTKLRARKDILSISENASVKNTAKQTNAPWGLQRISHREPVTPKDPFLLTYTYIYDDSAGAGVDIYIIDTGIQIDHPAFGGRAHWGATLHGTHCAGTAASQPFGVSKAANLIAVKVLGDGGFGWWSDVISGVDWVATHAASTGRPSVASMSLGGGAFDPVDLAVANLVASGVPTAVAAGNWAEDAKFFSPARTPSAITVAAMDITDFMAYFSNYGSIVDIFGPGVNVWSTWSVIGSSTNIISGTSMATPHVSGFVAYLLGMDPSLSAAAIEATIDCYSTKDVLTLTTAG</sequence>
<comment type="caution">
    <text evidence="1">The sequence shown here is derived from an EMBL/GenBank/DDBJ whole genome shotgun (WGS) entry which is preliminary data.</text>
</comment>
<dbReference type="EMBL" id="MU117967">
    <property type="protein sequence ID" value="KAF9652705.1"/>
    <property type="molecule type" value="Genomic_DNA"/>
</dbReference>
<name>A0ACB6ZSF6_THEGA</name>
<reference evidence="1" key="1">
    <citation type="submission" date="2019-10" db="EMBL/GenBank/DDBJ databases">
        <authorList>
            <consortium name="DOE Joint Genome Institute"/>
            <person name="Kuo A."/>
            <person name="Miyauchi S."/>
            <person name="Kiss E."/>
            <person name="Drula E."/>
            <person name="Kohler A."/>
            <person name="Sanchez-Garcia M."/>
            <person name="Andreopoulos B."/>
            <person name="Barry K.W."/>
            <person name="Bonito G."/>
            <person name="Buee M."/>
            <person name="Carver A."/>
            <person name="Chen C."/>
            <person name="Cichocki N."/>
            <person name="Clum A."/>
            <person name="Culley D."/>
            <person name="Crous P.W."/>
            <person name="Fauchery L."/>
            <person name="Girlanda M."/>
            <person name="Hayes R."/>
            <person name="Keri Z."/>
            <person name="Labutti K."/>
            <person name="Lipzen A."/>
            <person name="Lombard V."/>
            <person name="Magnuson J."/>
            <person name="Maillard F."/>
            <person name="Morin E."/>
            <person name="Murat C."/>
            <person name="Nolan M."/>
            <person name="Ohm R."/>
            <person name="Pangilinan J."/>
            <person name="Pereira M."/>
            <person name="Perotto S."/>
            <person name="Peter M."/>
            <person name="Riley R."/>
            <person name="Sitrit Y."/>
            <person name="Stielow B."/>
            <person name="Szollosi G."/>
            <person name="Zifcakova L."/>
            <person name="Stursova M."/>
            <person name="Spatafora J.W."/>
            <person name="Tedersoo L."/>
            <person name="Vaario L.-M."/>
            <person name="Yamada A."/>
            <person name="Yan M."/>
            <person name="Wang P."/>
            <person name="Xu J."/>
            <person name="Bruns T."/>
            <person name="Baldrian P."/>
            <person name="Vilgalys R."/>
            <person name="Henrissat B."/>
            <person name="Grigoriev I.V."/>
            <person name="Hibbett D."/>
            <person name="Nagy L.G."/>
            <person name="Martin F.M."/>
        </authorList>
    </citation>
    <scope>NUCLEOTIDE SEQUENCE</scope>
    <source>
        <strain evidence="1">P2</strain>
    </source>
</reference>
<reference evidence="1" key="2">
    <citation type="journal article" date="2020" name="Nat. Commun.">
        <title>Large-scale genome sequencing of mycorrhizal fungi provides insights into the early evolution of symbiotic traits.</title>
        <authorList>
            <person name="Miyauchi S."/>
            <person name="Kiss E."/>
            <person name="Kuo A."/>
            <person name="Drula E."/>
            <person name="Kohler A."/>
            <person name="Sanchez-Garcia M."/>
            <person name="Morin E."/>
            <person name="Andreopoulos B."/>
            <person name="Barry K.W."/>
            <person name="Bonito G."/>
            <person name="Buee M."/>
            <person name="Carver A."/>
            <person name="Chen C."/>
            <person name="Cichocki N."/>
            <person name="Clum A."/>
            <person name="Culley D."/>
            <person name="Crous P.W."/>
            <person name="Fauchery L."/>
            <person name="Girlanda M."/>
            <person name="Hayes R.D."/>
            <person name="Keri Z."/>
            <person name="LaButti K."/>
            <person name="Lipzen A."/>
            <person name="Lombard V."/>
            <person name="Magnuson J."/>
            <person name="Maillard F."/>
            <person name="Murat C."/>
            <person name="Nolan M."/>
            <person name="Ohm R.A."/>
            <person name="Pangilinan J."/>
            <person name="Pereira M.F."/>
            <person name="Perotto S."/>
            <person name="Peter M."/>
            <person name="Pfister S."/>
            <person name="Riley R."/>
            <person name="Sitrit Y."/>
            <person name="Stielow J.B."/>
            <person name="Szollosi G."/>
            <person name="Zifcakova L."/>
            <person name="Stursova M."/>
            <person name="Spatafora J.W."/>
            <person name="Tedersoo L."/>
            <person name="Vaario L.M."/>
            <person name="Yamada A."/>
            <person name="Yan M."/>
            <person name="Wang P."/>
            <person name="Xu J."/>
            <person name="Bruns T."/>
            <person name="Baldrian P."/>
            <person name="Vilgalys R."/>
            <person name="Dunand C."/>
            <person name="Henrissat B."/>
            <person name="Grigoriev I.V."/>
            <person name="Hibbett D."/>
            <person name="Nagy L.G."/>
            <person name="Martin F.M."/>
        </authorList>
    </citation>
    <scope>NUCLEOTIDE SEQUENCE</scope>
    <source>
        <strain evidence="1">P2</strain>
    </source>
</reference>
<dbReference type="Proteomes" id="UP000886501">
    <property type="component" value="Unassembled WGS sequence"/>
</dbReference>
<gene>
    <name evidence="1" type="ORF">BDM02DRAFT_3088540</name>
</gene>
<accession>A0ACB6ZSF6</accession>
<protein>
    <submittedName>
        <fullName evidence="1">Peptidase 1</fullName>
    </submittedName>
</protein>
<keyword evidence="2" id="KW-1185">Reference proteome</keyword>
<evidence type="ECO:0000313" key="2">
    <source>
        <dbReference type="Proteomes" id="UP000886501"/>
    </source>
</evidence>
<evidence type="ECO:0000313" key="1">
    <source>
        <dbReference type="EMBL" id="KAF9652705.1"/>
    </source>
</evidence>